<dbReference type="InterPro" id="IPR036770">
    <property type="entry name" value="Ankyrin_rpt-contain_sf"/>
</dbReference>
<accession>A0A1A6HMY5</accession>
<gene>
    <name evidence="1" type="ORF">A6R68_22162</name>
</gene>
<dbReference type="AlphaFoldDB" id="A0A1A6HMY5"/>
<feature type="non-terminal residue" evidence="1">
    <location>
        <position position="126"/>
    </location>
</feature>
<evidence type="ECO:0000313" key="2">
    <source>
        <dbReference type="Proteomes" id="UP000092124"/>
    </source>
</evidence>
<proteinExistence type="predicted"/>
<evidence type="ECO:0000313" key="1">
    <source>
        <dbReference type="EMBL" id="OBS79636.1"/>
    </source>
</evidence>
<dbReference type="EMBL" id="LZPO01018778">
    <property type="protein sequence ID" value="OBS79636.1"/>
    <property type="molecule type" value="Genomic_DNA"/>
</dbReference>
<comment type="caution">
    <text evidence="1">The sequence shown here is derived from an EMBL/GenBank/DDBJ whole genome shotgun (WGS) entry which is preliminary data.</text>
</comment>
<protein>
    <submittedName>
        <fullName evidence="1">Uncharacterized protein</fullName>
    </submittedName>
</protein>
<dbReference type="OrthoDB" id="3744237at2759"/>
<keyword evidence="2" id="KW-1185">Reference proteome</keyword>
<dbReference type="Gene3D" id="1.25.40.20">
    <property type="entry name" value="Ankyrin repeat-containing domain"/>
    <property type="match status" value="1"/>
</dbReference>
<organism evidence="1 2">
    <name type="scientific">Neotoma lepida</name>
    <name type="common">Desert woodrat</name>
    <dbReference type="NCBI Taxonomy" id="56216"/>
    <lineage>
        <taxon>Eukaryota</taxon>
        <taxon>Metazoa</taxon>
        <taxon>Chordata</taxon>
        <taxon>Craniata</taxon>
        <taxon>Vertebrata</taxon>
        <taxon>Euteleostomi</taxon>
        <taxon>Mammalia</taxon>
        <taxon>Eutheria</taxon>
        <taxon>Euarchontoglires</taxon>
        <taxon>Glires</taxon>
        <taxon>Rodentia</taxon>
        <taxon>Myomorpha</taxon>
        <taxon>Muroidea</taxon>
        <taxon>Cricetidae</taxon>
        <taxon>Neotominae</taxon>
        <taxon>Neotoma</taxon>
    </lineage>
</organism>
<reference evidence="1 2" key="1">
    <citation type="submission" date="2016-06" db="EMBL/GenBank/DDBJ databases">
        <title>The Draft Genome Sequence and Annotation of the Desert Woodrat Neotoma lepida.</title>
        <authorList>
            <person name="Campbell M."/>
            <person name="Oakeson K.F."/>
            <person name="Yandell M."/>
            <person name="Halpert J.R."/>
            <person name="Dearing D."/>
        </authorList>
    </citation>
    <scope>NUCLEOTIDE SEQUENCE [LARGE SCALE GENOMIC DNA]</scope>
    <source>
        <strain evidence="1">417</strain>
        <tissue evidence="1">Liver</tissue>
    </source>
</reference>
<name>A0A1A6HMY5_NEOLE</name>
<dbReference type="Proteomes" id="UP000092124">
    <property type="component" value="Unassembled WGS sequence"/>
</dbReference>
<dbReference type="SUPFAM" id="SSF48403">
    <property type="entry name" value="Ankyrin repeat"/>
    <property type="match status" value="1"/>
</dbReference>
<sequence>MFSTLRKLFCFKKDPQTPLRFRGCRRSERRELCPAVTAQLQTENKFHESVCMGKIESTLCLIYKKQFHTVQRSETEIISVLLCHGADPNIKDCNGKAAIHHSVYVDRPDIARSLLKFGGNTEDITK</sequence>